<keyword evidence="1" id="KW-0812">Transmembrane</keyword>
<keyword evidence="1" id="KW-0472">Membrane</keyword>
<dbReference type="AlphaFoldDB" id="A0A1I3NWS4"/>
<protein>
    <submittedName>
        <fullName evidence="2">Uncharacterized protein</fullName>
    </submittedName>
</protein>
<reference evidence="2 3" key="1">
    <citation type="submission" date="2016-10" db="EMBL/GenBank/DDBJ databases">
        <authorList>
            <person name="de Groot N.N."/>
        </authorList>
    </citation>
    <scope>NUCLEOTIDE SEQUENCE [LARGE SCALE GENOMIC DNA]</scope>
    <source>
        <strain evidence="2 3">DSM 19073</strain>
    </source>
</reference>
<feature type="transmembrane region" description="Helical" evidence="1">
    <location>
        <begin position="6"/>
        <end position="27"/>
    </location>
</feature>
<name>A0A1I3NWS4_9RHOB</name>
<gene>
    <name evidence="2" type="ORF">SAMN04488095_2266</name>
</gene>
<evidence type="ECO:0000313" key="2">
    <source>
        <dbReference type="EMBL" id="SFJ13236.1"/>
    </source>
</evidence>
<dbReference type="EMBL" id="FORA01000002">
    <property type="protein sequence ID" value="SFJ13236.1"/>
    <property type="molecule type" value="Genomic_DNA"/>
</dbReference>
<proteinExistence type="predicted"/>
<accession>A0A1I3NWS4</accession>
<sequence>MTLFESFFAALCVGTILGIIRFSLLAFAPDHPVSRVLARFDRA</sequence>
<evidence type="ECO:0000256" key="1">
    <source>
        <dbReference type="SAM" id="Phobius"/>
    </source>
</evidence>
<evidence type="ECO:0000313" key="3">
    <source>
        <dbReference type="Proteomes" id="UP000199110"/>
    </source>
</evidence>
<organism evidence="2 3">
    <name type="scientific">Jannaschia pohangensis</name>
    <dbReference type="NCBI Taxonomy" id="390807"/>
    <lineage>
        <taxon>Bacteria</taxon>
        <taxon>Pseudomonadati</taxon>
        <taxon>Pseudomonadota</taxon>
        <taxon>Alphaproteobacteria</taxon>
        <taxon>Rhodobacterales</taxon>
        <taxon>Roseobacteraceae</taxon>
        <taxon>Jannaschia</taxon>
    </lineage>
</organism>
<dbReference type="Proteomes" id="UP000199110">
    <property type="component" value="Unassembled WGS sequence"/>
</dbReference>
<keyword evidence="3" id="KW-1185">Reference proteome</keyword>
<keyword evidence="1" id="KW-1133">Transmembrane helix</keyword>